<comment type="caution">
    <text evidence="1">The sequence shown here is derived from an EMBL/GenBank/DDBJ whole genome shotgun (WGS) entry which is preliminary data.</text>
</comment>
<dbReference type="Proteomes" id="UP001165652">
    <property type="component" value="Unassembled WGS sequence"/>
</dbReference>
<dbReference type="EMBL" id="JAQQLI010000019">
    <property type="protein sequence ID" value="MDC7786694.1"/>
    <property type="molecule type" value="Genomic_DNA"/>
</dbReference>
<organism evidence="1 2">
    <name type="scientific">Rhodoplanes tepidamans</name>
    <name type="common">Rhodoplanes cryptolactis</name>
    <dbReference type="NCBI Taxonomy" id="200616"/>
    <lineage>
        <taxon>Bacteria</taxon>
        <taxon>Pseudomonadati</taxon>
        <taxon>Pseudomonadota</taxon>
        <taxon>Alphaproteobacteria</taxon>
        <taxon>Hyphomicrobiales</taxon>
        <taxon>Nitrobacteraceae</taxon>
        <taxon>Rhodoplanes</taxon>
    </lineage>
</organism>
<keyword evidence="2" id="KW-1185">Reference proteome</keyword>
<dbReference type="Pfam" id="PF13704">
    <property type="entry name" value="Glyco_tranf_2_4"/>
    <property type="match status" value="1"/>
</dbReference>
<protein>
    <submittedName>
        <fullName evidence="1">Glycosyltransferase family 2 protein</fullName>
    </submittedName>
</protein>
<name>A0ABT5JBQ9_RHOTP</name>
<dbReference type="Gene3D" id="3.90.550.10">
    <property type="entry name" value="Spore Coat Polysaccharide Biosynthesis Protein SpsA, Chain A"/>
    <property type="match status" value="1"/>
</dbReference>
<gene>
    <name evidence="1" type="ORF">PQJ73_13450</name>
</gene>
<sequence length="281" mass="31819">MKICAITQVYNESFNLPIWIRHYRKQIPGVDLLVVDDGSDDGSVAAVAGDVSVMKLPRVPFDDGKRANFVSDLARNLFRYYDLVIYTDSDELLIADPRRFENLLAFFTADEREAYTAIGLNLIHKLTTDAPLDLSVPILAQRRHVQFVSPMCKTSAVRRAVRWTGGFHGSTAQPSFGGLYLIHNRWVDVGQCLLRLRTTRGIVWKNAASSGHTTAEYRAVLKRFIELDDCPFRESEDFLFGPEIAKIVAGITLQNDYYRIPQNVRPRAVFALPDWIPTDIV</sequence>
<evidence type="ECO:0000313" key="2">
    <source>
        <dbReference type="Proteomes" id="UP001165652"/>
    </source>
</evidence>
<proteinExistence type="predicted"/>
<accession>A0ABT5JBQ9</accession>
<dbReference type="SUPFAM" id="SSF53448">
    <property type="entry name" value="Nucleotide-diphospho-sugar transferases"/>
    <property type="match status" value="1"/>
</dbReference>
<reference evidence="1" key="2">
    <citation type="submission" date="2023-02" db="EMBL/GenBank/DDBJ databases">
        <authorList>
            <person name="Rayyan A."/>
            <person name="Meyer T."/>
            <person name="Kyndt J.A."/>
        </authorList>
    </citation>
    <scope>NUCLEOTIDE SEQUENCE</scope>
    <source>
        <strain evidence="1">DSM 9987</strain>
    </source>
</reference>
<dbReference type="RefSeq" id="WP_272777542.1">
    <property type="nucleotide sequence ID" value="NZ_JAQQLI010000019.1"/>
</dbReference>
<dbReference type="InterPro" id="IPR029044">
    <property type="entry name" value="Nucleotide-diphossugar_trans"/>
</dbReference>
<evidence type="ECO:0000313" key="1">
    <source>
        <dbReference type="EMBL" id="MDC7786694.1"/>
    </source>
</evidence>
<dbReference type="CDD" id="cd00761">
    <property type="entry name" value="Glyco_tranf_GTA_type"/>
    <property type="match status" value="1"/>
</dbReference>
<reference evidence="1" key="1">
    <citation type="journal article" date="2023" name="Microbiol Resour">
        <title>Genome Sequences of Rhodoplanes serenus and Two Thermotolerant Strains, Rhodoplanes tepidamans and 'Rhodoplanes cryptolactis,' Further Refine the Genus.</title>
        <authorList>
            <person name="Rayyan A.A."/>
            <person name="Kyndt J.A."/>
        </authorList>
    </citation>
    <scope>NUCLEOTIDE SEQUENCE</scope>
    <source>
        <strain evidence="1">DSM 9987</strain>
    </source>
</reference>